<dbReference type="SUPFAM" id="SSF52096">
    <property type="entry name" value="ClpP/crotonase"/>
    <property type="match status" value="1"/>
</dbReference>
<proteinExistence type="predicted"/>
<dbReference type="OrthoDB" id="6198264at2"/>
<sequence length="273" mass="29460">MRSVVKTFILFLSLIAAPASAQLLSVETYVEEWNEAQQKWVRVEDGADRLASGALSAPAHSAPESAAIASYGPFRVIDDAHAELVGVTDRSSPTDFAAMLRDFPGLKTLKLVEAPGTDDDRANMKVGRMLRAAGIDTHVPNGGSVRSGAVELFLAGANRRIDDGAEFAVHSWIDGQGRQPSDFAMTAAPNLMYLNYYQEMGMTSAEATAFYAMTNSVDFADAKWLTAQDMREWLGQKDPASAAVQAEVTTIATQGEKRAEPRIAYLDLSALLP</sequence>
<dbReference type="RefSeq" id="WP_160605453.1">
    <property type="nucleotide sequence ID" value="NZ_WTYX01000002.1"/>
</dbReference>
<evidence type="ECO:0000313" key="3">
    <source>
        <dbReference type="Proteomes" id="UP000442714"/>
    </source>
</evidence>
<comment type="caution">
    <text evidence="2">The sequence shown here is derived from an EMBL/GenBank/DDBJ whole genome shotgun (WGS) entry which is preliminary data.</text>
</comment>
<reference evidence="2 3" key="1">
    <citation type="submission" date="2019-12" db="EMBL/GenBank/DDBJ databases">
        <title>Genomic-based taxomic classification of the family Erythrobacteraceae.</title>
        <authorList>
            <person name="Xu L."/>
        </authorList>
    </citation>
    <scope>NUCLEOTIDE SEQUENCE [LARGE SCALE GENOMIC DNA]</scope>
    <source>
        <strain evidence="2 3">KCTC 52763</strain>
    </source>
</reference>
<evidence type="ECO:0000313" key="2">
    <source>
        <dbReference type="EMBL" id="MXO91729.1"/>
    </source>
</evidence>
<organism evidence="2 3">
    <name type="scientific">Pontixanthobacter aquaemixtae</name>
    <dbReference type="NCBI Taxonomy" id="1958940"/>
    <lineage>
        <taxon>Bacteria</taxon>
        <taxon>Pseudomonadati</taxon>
        <taxon>Pseudomonadota</taxon>
        <taxon>Alphaproteobacteria</taxon>
        <taxon>Sphingomonadales</taxon>
        <taxon>Erythrobacteraceae</taxon>
        <taxon>Pontixanthobacter</taxon>
    </lineage>
</organism>
<dbReference type="InterPro" id="IPR029045">
    <property type="entry name" value="ClpP/crotonase-like_dom_sf"/>
</dbReference>
<dbReference type="Proteomes" id="UP000442714">
    <property type="component" value="Unassembled WGS sequence"/>
</dbReference>
<dbReference type="AlphaFoldDB" id="A0A845A272"/>
<feature type="signal peptide" evidence="1">
    <location>
        <begin position="1"/>
        <end position="21"/>
    </location>
</feature>
<keyword evidence="1" id="KW-0732">Signal</keyword>
<gene>
    <name evidence="2" type="ORF">GRI41_12905</name>
</gene>
<dbReference type="EMBL" id="WTYX01000002">
    <property type="protein sequence ID" value="MXO91729.1"/>
    <property type="molecule type" value="Genomic_DNA"/>
</dbReference>
<dbReference type="GO" id="GO:0016787">
    <property type="term" value="F:hydrolase activity"/>
    <property type="evidence" value="ECO:0007669"/>
    <property type="project" value="UniProtKB-KW"/>
</dbReference>
<feature type="chain" id="PRO_5032499262" evidence="1">
    <location>
        <begin position="22"/>
        <end position="273"/>
    </location>
</feature>
<keyword evidence="2" id="KW-0378">Hydrolase</keyword>
<evidence type="ECO:0000256" key="1">
    <source>
        <dbReference type="SAM" id="SignalP"/>
    </source>
</evidence>
<accession>A0A845A272</accession>
<protein>
    <submittedName>
        <fullName evidence="2">Alpha/beta hydrolase</fullName>
    </submittedName>
</protein>
<name>A0A845A272_9SPHN</name>
<keyword evidence="3" id="KW-1185">Reference proteome</keyword>